<dbReference type="KEGG" id="bpg:Bathy02g02340"/>
<keyword evidence="3" id="KW-1185">Reference proteome</keyword>
<protein>
    <submittedName>
        <fullName evidence="2">Uncharacterized protein</fullName>
    </submittedName>
</protein>
<dbReference type="GeneID" id="19017347"/>
<dbReference type="AlphaFoldDB" id="K8EZT2"/>
<dbReference type="GO" id="GO:0097196">
    <property type="term" value="C:Shu complex"/>
    <property type="evidence" value="ECO:0007669"/>
    <property type="project" value="TreeGrafter"/>
</dbReference>
<evidence type="ECO:0000256" key="1">
    <source>
        <dbReference type="SAM" id="MobiDB-lite"/>
    </source>
</evidence>
<name>K8EZT2_9CHLO</name>
<dbReference type="GO" id="GO:0003697">
    <property type="term" value="F:single-stranded DNA binding"/>
    <property type="evidence" value="ECO:0007669"/>
    <property type="project" value="TreeGrafter"/>
</dbReference>
<dbReference type="PANTHER" id="PTHR28653">
    <property type="match status" value="1"/>
</dbReference>
<dbReference type="Proteomes" id="UP000198341">
    <property type="component" value="Chromosome 2"/>
</dbReference>
<gene>
    <name evidence="2" type="ORF">Bathy02g02340</name>
</gene>
<evidence type="ECO:0000313" key="3">
    <source>
        <dbReference type="Proteomes" id="UP000198341"/>
    </source>
</evidence>
<dbReference type="EMBL" id="FO082277">
    <property type="protein sequence ID" value="CCO14788.1"/>
    <property type="molecule type" value="Genomic_DNA"/>
</dbReference>
<sequence length="450" mass="50414">MSLLSKEERVAPPRGGWDCREFTHPFSNLNNTNARFHAREKNDDVNALEDARGNERLEETMEDDDDEKNAFKEHHNARDDDVMYDEEEEEYISRAPNALVIAPTSSRDCGVTASLLFARCARECVCEDEDEEEDQDQEGERENAFVENEDINENSARRESLRRKEKDSGASGKAFLPRALFVCRRDALESETFAAPSIYANESHDDDGFVDAKGAKKTKNVLSTRTWVPSEEYITTRAAKRVSIKYASTDEDVVKIMSALHVLPVEELPNLIAVCDVSAFSDRYGGSGMGGNRERTAAHARVCAAIVEAARYSTMAKRKATMRSHRDGWRSRAPARCKVVVSERKDDMEDANMLAKKDWQHDVGMDAMMTGGVETKYYNRNANVGTAANTNFHPLTYATKRWFERVFVVRKKSGYEEEVVEVGKIGGGAYEVIDCATGAKSTHIATLGVN</sequence>
<proteinExistence type="predicted"/>
<feature type="compositionally biased region" description="Basic and acidic residues" evidence="1">
    <location>
        <begin position="155"/>
        <end position="168"/>
    </location>
</feature>
<feature type="region of interest" description="Disordered" evidence="1">
    <location>
        <begin position="37"/>
        <end position="67"/>
    </location>
</feature>
<dbReference type="GO" id="GO:0000724">
    <property type="term" value="P:double-strand break repair via homologous recombination"/>
    <property type="evidence" value="ECO:0007669"/>
    <property type="project" value="TreeGrafter"/>
</dbReference>
<accession>K8EZT2</accession>
<organism evidence="2 3">
    <name type="scientific">Bathycoccus prasinos</name>
    <dbReference type="NCBI Taxonomy" id="41875"/>
    <lineage>
        <taxon>Eukaryota</taxon>
        <taxon>Viridiplantae</taxon>
        <taxon>Chlorophyta</taxon>
        <taxon>Mamiellophyceae</taxon>
        <taxon>Mamiellales</taxon>
        <taxon>Bathycoccaceae</taxon>
        <taxon>Bathycoccus</taxon>
    </lineage>
</organism>
<reference evidence="2 3" key="1">
    <citation type="submission" date="2011-10" db="EMBL/GenBank/DDBJ databases">
        <authorList>
            <person name="Genoscope - CEA"/>
        </authorList>
    </citation>
    <scope>NUCLEOTIDE SEQUENCE [LARGE SCALE GENOMIC DNA]</scope>
    <source>
        <strain evidence="2 3">RCC 1105</strain>
    </source>
</reference>
<dbReference type="PANTHER" id="PTHR28653:SF1">
    <property type="entry name" value="ATPASE SWSAP1"/>
    <property type="match status" value="1"/>
</dbReference>
<evidence type="ECO:0000313" key="2">
    <source>
        <dbReference type="EMBL" id="CCO14788.1"/>
    </source>
</evidence>
<feature type="compositionally biased region" description="Basic and acidic residues" evidence="1">
    <location>
        <begin position="37"/>
        <end position="59"/>
    </location>
</feature>
<feature type="region of interest" description="Disordered" evidence="1">
    <location>
        <begin position="130"/>
        <end position="168"/>
    </location>
</feature>
<dbReference type="RefSeq" id="XP_007514548.1">
    <property type="nucleotide sequence ID" value="XM_007514486.1"/>
</dbReference>